<evidence type="ECO:0000256" key="1">
    <source>
        <dbReference type="SAM" id="MobiDB-lite"/>
    </source>
</evidence>
<comment type="caution">
    <text evidence="2">The sequence shown here is derived from an EMBL/GenBank/DDBJ whole genome shotgun (WGS) entry which is preliminary data.</text>
</comment>
<evidence type="ECO:0000313" key="2">
    <source>
        <dbReference type="EMBL" id="MDW9257249.1"/>
    </source>
</evidence>
<feature type="compositionally biased region" description="Basic residues" evidence="1">
    <location>
        <begin position="15"/>
        <end position="38"/>
    </location>
</feature>
<sequence>MYEAGIALTSGAQKHPPRGVRAGGKRKERVRKRTRRRMHADTRMHAQVCDGKRRQRGRPAPKQSGRHAPPASSQRMTPRRRPRPAKAPSRTPHRLSPGPPRR</sequence>
<dbReference type="AlphaFoldDB" id="A0AAW9D5V0"/>
<name>A0AAW9D5V0_BURTH</name>
<accession>A0AAW9D5V0</accession>
<dbReference type="Proteomes" id="UP001272137">
    <property type="component" value="Unassembled WGS sequence"/>
</dbReference>
<gene>
    <name evidence="2" type="ORF">C7S16_3307</name>
</gene>
<feature type="region of interest" description="Disordered" evidence="1">
    <location>
        <begin position="1"/>
        <end position="102"/>
    </location>
</feature>
<evidence type="ECO:0000313" key="3">
    <source>
        <dbReference type="Proteomes" id="UP001272137"/>
    </source>
</evidence>
<organism evidence="2 3">
    <name type="scientific">Burkholderia thailandensis</name>
    <dbReference type="NCBI Taxonomy" id="57975"/>
    <lineage>
        <taxon>Bacteria</taxon>
        <taxon>Pseudomonadati</taxon>
        <taxon>Pseudomonadota</taxon>
        <taxon>Betaproteobacteria</taxon>
        <taxon>Burkholderiales</taxon>
        <taxon>Burkholderiaceae</taxon>
        <taxon>Burkholderia</taxon>
        <taxon>pseudomallei group</taxon>
    </lineage>
</organism>
<dbReference type="EMBL" id="QXCT01000002">
    <property type="protein sequence ID" value="MDW9257249.1"/>
    <property type="molecule type" value="Genomic_DNA"/>
</dbReference>
<proteinExistence type="predicted"/>
<reference evidence="2" key="1">
    <citation type="submission" date="2018-08" db="EMBL/GenBank/DDBJ databases">
        <title>Identification of Burkholderia cepacia strains that express a Burkholderia pseudomallei-like capsular polysaccharide.</title>
        <authorList>
            <person name="Burtnick M.N."/>
            <person name="Vongsouvath M."/>
            <person name="Newton P."/>
            <person name="Wuthiekanun V."/>
            <person name="Limmathurotsakul D."/>
            <person name="Brett P.J."/>
            <person name="Chantratita N."/>
            <person name="Dance D.A."/>
        </authorList>
    </citation>
    <scope>NUCLEOTIDE SEQUENCE</scope>
    <source>
        <strain evidence="2">SBXCC001</strain>
    </source>
</reference>
<protein>
    <submittedName>
        <fullName evidence="2">Uncharacterized protein</fullName>
    </submittedName>
</protein>